<feature type="compositionally biased region" description="Low complexity" evidence="1">
    <location>
        <begin position="1126"/>
        <end position="1205"/>
    </location>
</feature>
<feature type="compositionally biased region" description="Pro residues" evidence="1">
    <location>
        <begin position="3508"/>
        <end position="3521"/>
    </location>
</feature>
<feature type="compositionally biased region" description="Low complexity" evidence="1">
    <location>
        <begin position="696"/>
        <end position="748"/>
    </location>
</feature>
<feature type="compositionally biased region" description="Low complexity" evidence="1">
    <location>
        <begin position="828"/>
        <end position="838"/>
    </location>
</feature>
<evidence type="ECO:0000256" key="1">
    <source>
        <dbReference type="SAM" id="MobiDB-lite"/>
    </source>
</evidence>
<feature type="compositionally biased region" description="Polar residues" evidence="1">
    <location>
        <begin position="773"/>
        <end position="784"/>
    </location>
</feature>
<feature type="compositionally biased region" description="Gly residues" evidence="1">
    <location>
        <begin position="509"/>
        <end position="518"/>
    </location>
</feature>
<keyword evidence="2" id="KW-0812">Transmembrane</keyword>
<feature type="compositionally biased region" description="Low complexity" evidence="1">
    <location>
        <begin position="519"/>
        <end position="547"/>
    </location>
</feature>
<protein>
    <recommendedName>
        <fullName evidence="3">Outer membrane channel protein CpnT-like N-terminal domain-containing protein</fullName>
    </recommendedName>
</protein>
<evidence type="ECO:0000313" key="5">
    <source>
        <dbReference type="Proteomes" id="UP001596004"/>
    </source>
</evidence>
<dbReference type="Proteomes" id="UP001596004">
    <property type="component" value="Unassembled WGS sequence"/>
</dbReference>
<feature type="compositionally biased region" description="Polar residues" evidence="1">
    <location>
        <begin position="3009"/>
        <end position="3019"/>
    </location>
</feature>
<feature type="compositionally biased region" description="Low complexity" evidence="1">
    <location>
        <begin position="1317"/>
        <end position="1352"/>
    </location>
</feature>
<dbReference type="RefSeq" id="WP_380836037.1">
    <property type="nucleotide sequence ID" value="NZ_JBHSFP010000001.1"/>
</dbReference>
<feature type="region of interest" description="Disordered" evidence="1">
    <location>
        <begin position="2981"/>
        <end position="3030"/>
    </location>
</feature>
<feature type="compositionally biased region" description="Low complexity" evidence="1">
    <location>
        <begin position="554"/>
        <end position="586"/>
    </location>
</feature>
<feature type="region of interest" description="Disordered" evidence="1">
    <location>
        <begin position="3580"/>
        <end position="3623"/>
    </location>
</feature>
<accession>A0ABV9C9Y8</accession>
<evidence type="ECO:0000259" key="3">
    <source>
        <dbReference type="Pfam" id="PF25547"/>
    </source>
</evidence>
<organism evidence="4 5">
    <name type="scientific">Sphaerisporangium dianthi</name>
    <dbReference type="NCBI Taxonomy" id="1436120"/>
    <lineage>
        <taxon>Bacteria</taxon>
        <taxon>Bacillati</taxon>
        <taxon>Actinomycetota</taxon>
        <taxon>Actinomycetes</taxon>
        <taxon>Streptosporangiales</taxon>
        <taxon>Streptosporangiaceae</taxon>
        <taxon>Sphaerisporangium</taxon>
    </lineage>
</organism>
<feature type="region of interest" description="Disordered" evidence="1">
    <location>
        <begin position="1"/>
        <end position="29"/>
    </location>
</feature>
<feature type="region of interest" description="Disordered" evidence="1">
    <location>
        <begin position="1308"/>
        <end position="1352"/>
    </location>
</feature>
<name>A0ABV9C9Y8_9ACTN</name>
<feature type="domain" description="Outer membrane channel protein CpnT-like N-terminal" evidence="3">
    <location>
        <begin position="39"/>
        <end position="169"/>
    </location>
</feature>
<feature type="transmembrane region" description="Helical" evidence="2">
    <location>
        <begin position="142"/>
        <end position="164"/>
    </location>
</feature>
<feature type="region of interest" description="Disordered" evidence="1">
    <location>
        <begin position="3107"/>
        <end position="3136"/>
    </location>
</feature>
<reference evidence="5" key="1">
    <citation type="journal article" date="2019" name="Int. J. Syst. Evol. Microbiol.">
        <title>The Global Catalogue of Microorganisms (GCM) 10K type strain sequencing project: providing services to taxonomists for standard genome sequencing and annotation.</title>
        <authorList>
            <consortium name="The Broad Institute Genomics Platform"/>
            <consortium name="The Broad Institute Genome Sequencing Center for Infectious Disease"/>
            <person name="Wu L."/>
            <person name="Ma J."/>
        </authorList>
    </citation>
    <scope>NUCLEOTIDE SEQUENCE [LARGE SCALE GENOMIC DNA]</scope>
    <source>
        <strain evidence="5">CGMCC 4.7132</strain>
    </source>
</reference>
<feature type="region of interest" description="Disordered" evidence="1">
    <location>
        <begin position="2003"/>
        <end position="2033"/>
    </location>
</feature>
<feature type="region of interest" description="Disordered" evidence="1">
    <location>
        <begin position="3507"/>
        <end position="3567"/>
    </location>
</feature>
<feature type="region of interest" description="Disordered" evidence="1">
    <location>
        <begin position="405"/>
        <end position="915"/>
    </location>
</feature>
<feature type="compositionally biased region" description="Low complexity" evidence="1">
    <location>
        <begin position="896"/>
        <end position="915"/>
    </location>
</feature>
<feature type="compositionally biased region" description="Basic and acidic residues" evidence="1">
    <location>
        <begin position="1381"/>
        <end position="1393"/>
    </location>
</feature>
<sequence length="3690" mass="382219">MSGTGPNVNPNTPGGGASTGIGGTSSTDVTPAWGESLPAWVDTFIAMLASGQSWPKASESLLWELAKEHQALGEGLHGAVDPGIAAGKAVLAGWQVPATPLYVQQADLVLKGDSGVYGLGQQHRIKALQVDDFARETQYSKISINVAFWIGVTAAFIALVSAFFTAGATTPVIGPIAASTRAAIGRILARLAAAAGRDFGAGMATRLAAGRAAQAGSRSLVRTMLTSHLGREIIEEIGEEVFIDAYTQHEQMRLGTRTSWDWDKTKASAIGAGGGAVVGMKVAAPLLSRYGGRIPLMNRLDDAARDGSGFSSALAGFGRDAMHTGLNNMVASPAGSFLANGAVYGDWNPLHSLTAESLGGAFMGGAGRTRTISPTNPEVFHAITHPVQSLQAANAAAAADDAARAARTANASGPPAGSGAGPAGAPPATSTLSTTGAGAQPTSTGAQPPGANPQPTNAGPQSATSTNQQSTNTAGGPQPTGANPQPTNAGPQSATGANQHSTNASGGSQSTGGGGPQTTGGNSQTTSAGSQTTSAGSQTTSGGSQPSGAGGGSQSSSPGGPAAPSGSSTPAPSSPGTGTPATAQQATPPPASNPAGATPSGSAPQASGTAPPGNATTPPGSGTTPPGAAITPPGSGVTPPGVNPDPSGTVTSPGTPTSTGAPSTTGTPGAPVQAAPASGAVAAAMSNPTTPPPSGAPASGAPQAAPAATAPATPNAAPTAGPSSPASPAIGTPGTPGAPSAGTAPAIGVPSSGSATGPAPLFMPGMPSVQMGRGTTSPQGATGSAANPGPANTTPNPAPPAPDPTKTTPNPALPAPDPANAAPPPAPSAAGTATTSPTPAIPAPSPATSPDLANAAPGSRNTTPGPVNTTPGPVNTTPGPVNTTPGPANATSGPGNATPVSTNTTPAPANAAPGRGAAAGAVVPATVPAAAGGAVNAPAVLLPTDPRVRRRVNRLLSDALPLVAPDALPLRDGTIRVTGPDRRVRHVPADVVTRVQRRLRVRVADGAQDDRLRAETAARLGAAIAGAAHMSPMEGSLNALGRLADASPGMMDVIADVARQVVGERWGRLRSHDLSEAGLRVAEEANGRLPEAASNFDAMRVGPLDDRRRAISERAAALGADLANQSGTGTAATNGPAGTASASATNTGTGTAAGTSNSPTTAPLSGTAPGSSPSGTTTAPQASTTPGSSTSGTPGAPRAGTVPGSSVGGTGPGVTGPAASRPAQGVIRGFLGAVRSPLAGATGAFNAYIEARFTEYRHLAGLWSNGAPDRRNDYEAALRRVIADLEAHGRPAPVPPWATHRIHTVATAPAAGPPATSPHATSAASASTASAASPSGVPATSAAAAAPSGTPVPEAVAELADRVRRMRAALEATQDGLRVRAAENDKKTKDAVKRGRSARKKAKEAAQALDAWHAERRRAQLQESRLERIASEHYSRIARNYGAALTRARAVSGAYAAVADAIDRLASGQDPTPAADLAAEVARLTREADTAFAEFGAAMTAARPPQDLLSAGLPSGRLPHLTRLTNVVNRILADNGAAAPISREELLWHMRSDVQALASEDGLVLRFDLRRRWPLRFGRRRQGELRIQLELGEPVEVPNSGRTFSQGMIGSLPQGGSWVSATITRAINAAFGLDLSTLVQLAPHDGGVLTQIKTWAKIVHLGVKFSGGHSESETGAQAEHVLPGQVADNRGDATLLHVPGTYKIGLRPVTRRGLPAAWRTLAQVSEGVGNDKNAVEMWLSHAHTEHAPDRPFRLPAEERPEARFPRYVPLQVEGLESLAEQAVTTAGTAQVPLTGAAREQVRAILTQDLPGHLDVAVDDPAGFERNINDGGRPGVLRVRSEPVSTRMASRPGWKQFQEWLGVTFSGITGSASAARSSGINVKAGVGLAGDSPGSKGWHGLKVLLSGAFQWGWSRSDSVSATRVAIYPLVRRWMGRTNTHDVVMRHHVTIYFPDEGGPRPTVTGDSRMLLQTPEPDSARAGWEVDPEAVVRDDAGEMARNADGTVRFRDDPVPGPPPGRKAEAPAGLGSREGWGGPSTLYLDPVDVARKREEVLRSLRGLGLVPGIRDGLPRPSADTLEAAAQLANLREVREQLSVNGLQSRIDQASQDGVYLRLTRVRAGGGVRYFTMRVRLGAVGRPRYEGWSEAEGHVSLNISSNTAVRSRSRTRSLGISIGLSFGRIAKKLGLHWSGAEGGYSGTLKRILGWASGSTLNEVTLIEGVPTARFGQRYTMEVDRIHPNGRAESLLSPESVAEPVSGRLFVPADQLPEADSVPHPVVTHPTTNDIMRRSTLTGVDVTGIMDKLRSVLPRAALADSAALHELAAFANTRTFLSDTGWLYSEHRADVVVRPKGLRPVQASAGVRVELGDSEFEGVGDPVTGDIALALTSTSANAGAARANGVNVSAGWGVGSPGSVGVGGSVSVSGDHSDSRTTITGDEPITVRTGKQYRYRAAATFFVSGSENGGEVRREVLADRTVRYYLPELSALALYGQGELPLPLHIVADAMERFLTGHLKLDQALVMRVARRYLQQRSAAARDPGVPAHPLVAGHTPQALFEGISERLGRELAERARDLGDLLDPVRQLKKIIVAMPEQVRTRMGLTTFDSVDLYTTTGTSVRMEVLEAVMNRIRAAIPDAEVRDLVMTRALAGMLVGDNWQGTVRNQLSPEGMEWEQPVRVGRHRMELLQIAIDTEILDDPAVLEGRNDETVHIRQPYGYAEEGQARSAGWSVGGGANGGLAGGGHGVGVGAGSHRGYTRSESTGEQYTQLERTASFDGADLVRQNLKVTVTVRRTPLSQGRVGNRLTRPLHSLSHQAGRMARTATGAAVRAARRAPSTGQADPPPLVLIGSAVRLVPDGLTALQRHVKPLDGPLPDARPVDLPESYFPVETTADTLVDAVRAALAADDLLGKEGVQEQWTRVSHALSRMALNAKLKLMMDPEGHPMLRIPIQGGRVVDVWIQARTSEDQLVIGPRENVEVGNAYRRQVTHGTGTDRNRLGPLSRNVDPGQGAWGTSQSFSSGEQAGEHLSANGGVRREKVLNEKGLVVTVASRVDYTVTLRTATVRRDGSERPGRVIELPAPVTGATEVMMTLGDYEAMLARQRSAEHGRGWTFDGEEERAGRRRAPWRRTPSGHPPQSLAELVDTVSGREHFSDRPVQMVAEELRRRLPRLGRSTGPVSLRATSAPADLPVPLTWARLLSRELGIEVRLDVAEQGGVRGYLATPTGGLESVTQDDGGFAAAVATLPTDLAGTAVAHELDLRRLFNRSARQGAFAEQVEAELRDLGVTPPRRQEPIFPRPLWGLGPEESAGSATLGSMGVPAPVDPGSGFVKGRAPADGPLEMPEVRAAWRTVEASDLGENARVVVWPDGDPVLLVITRQIGPVRFRPTVETVPDDRMASTDLRSGSPFTIRLDPDIPPHLVARTMLHEVSHALRELTAITHGAPQGVIRTQLAAPDPNRPAPAFDACAEARVDEYRHLSRAWTQGAPGRRARLRPQIEGLARLIEARGLVAPPPPWSGGPPAVPLPRGSISRLLNQPPPDPAAGNAAGTPAGNGSGTAANPVPPGPRGESREEYWARMRRMSNTTGWIPPEEEEERASSPSKPGRGGGDGEPVEAGPPLFGEARARTVRVRDNDSLTLIARRWLGPGASEEEVRRAAGDWYRANRDVIGDDPDVIRAGQELVPPAREPASKGT</sequence>
<dbReference type="InterPro" id="IPR057746">
    <property type="entry name" value="CpnT-like_N"/>
</dbReference>
<feature type="region of interest" description="Disordered" evidence="1">
    <location>
        <begin position="1125"/>
        <end position="1220"/>
    </location>
</feature>
<feature type="compositionally biased region" description="Low complexity" evidence="1">
    <location>
        <begin position="606"/>
        <end position="684"/>
    </location>
</feature>
<gene>
    <name evidence="4" type="ORF">ACFO60_01880</name>
</gene>
<evidence type="ECO:0000256" key="2">
    <source>
        <dbReference type="SAM" id="Phobius"/>
    </source>
</evidence>
<keyword evidence="2" id="KW-0472">Membrane</keyword>
<feature type="compositionally biased region" description="Low complexity" evidence="1">
    <location>
        <begin position="461"/>
        <end position="474"/>
    </location>
</feature>
<feature type="compositionally biased region" description="Gly residues" evidence="1">
    <location>
        <begin position="13"/>
        <end position="23"/>
    </location>
</feature>
<comment type="caution">
    <text evidence="4">The sequence shown here is derived from an EMBL/GenBank/DDBJ whole genome shotgun (WGS) entry which is preliminary data.</text>
</comment>
<keyword evidence="2" id="KW-1133">Transmembrane helix</keyword>
<keyword evidence="5" id="KW-1185">Reference proteome</keyword>
<dbReference type="EMBL" id="JBHSFP010000001">
    <property type="protein sequence ID" value="MFC4529497.1"/>
    <property type="molecule type" value="Genomic_DNA"/>
</dbReference>
<feature type="compositionally biased region" description="Low complexity" evidence="1">
    <location>
        <begin position="785"/>
        <end position="795"/>
    </location>
</feature>
<evidence type="ECO:0000313" key="4">
    <source>
        <dbReference type="EMBL" id="MFC4529497.1"/>
    </source>
</evidence>
<feature type="region of interest" description="Disordered" evidence="1">
    <location>
        <begin position="1381"/>
        <end position="1403"/>
    </location>
</feature>
<feature type="compositionally biased region" description="Low complexity" evidence="1">
    <location>
        <begin position="861"/>
        <end position="887"/>
    </location>
</feature>
<feature type="compositionally biased region" description="Low complexity" evidence="1">
    <location>
        <begin position="405"/>
        <end position="415"/>
    </location>
</feature>
<feature type="compositionally biased region" description="Polar residues" evidence="1">
    <location>
        <begin position="480"/>
        <end position="500"/>
    </location>
</feature>
<feature type="compositionally biased region" description="Low complexity" evidence="1">
    <location>
        <begin position="426"/>
        <end position="439"/>
    </location>
</feature>
<dbReference type="Pfam" id="PF25547">
    <property type="entry name" value="WXG100_2"/>
    <property type="match status" value="1"/>
</dbReference>
<proteinExistence type="predicted"/>
<feature type="compositionally biased region" description="Low complexity" evidence="1">
    <location>
        <begin position="3539"/>
        <end position="3557"/>
    </location>
</feature>
<feature type="compositionally biased region" description="Low complexity" evidence="1">
    <location>
        <begin position="1"/>
        <end position="12"/>
    </location>
</feature>
<feature type="compositionally biased region" description="Pro residues" evidence="1">
    <location>
        <begin position="811"/>
        <end position="827"/>
    </location>
</feature>